<gene>
    <name evidence="2" type="ORF">QE412_003432</name>
</gene>
<evidence type="ECO:0000259" key="1">
    <source>
        <dbReference type="Pfam" id="PF03724"/>
    </source>
</evidence>
<dbReference type="InterPro" id="IPR038670">
    <property type="entry name" value="HslJ-like_sf"/>
</dbReference>
<organism evidence="2 3">
    <name type="scientific">Microbacterium trichothecenolyticum</name>
    <name type="common">Aureobacterium trichothecenolyticum</name>
    <dbReference type="NCBI Taxonomy" id="69370"/>
    <lineage>
        <taxon>Bacteria</taxon>
        <taxon>Bacillati</taxon>
        <taxon>Actinomycetota</taxon>
        <taxon>Actinomycetes</taxon>
        <taxon>Micrococcales</taxon>
        <taxon>Microbacteriaceae</taxon>
        <taxon>Microbacterium</taxon>
    </lineage>
</organism>
<keyword evidence="3" id="KW-1185">Reference proteome</keyword>
<evidence type="ECO:0000313" key="2">
    <source>
        <dbReference type="EMBL" id="MDQ1124859.1"/>
    </source>
</evidence>
<dbReference type="RefSeq" id="WP_307486698.1">
    <property type="nucleotide sequence ID" value="NZ_JAUTBF010000001.1"/>
</dbReference>
<feature type="domain" description="DUF306" evidence="1">
    <location>
        <begin position="52"/>
        <end position="99"/>
    </location>
</feature>
<dbReference type="Gene3D" id="2.40.128.270">
    <property type="match status" value="1"/>
</dbReference>
<name>A0ABU0TYY9_MICTR</name>
<proteinExistence type="predicted"/>
<reference evidence="2 3" key="1">
    <citation type="submission" date="2023-07" db="EMBL/GenBank/DDBJ databases">
        <title>Functional and genomic diversity of the sorghum phyllosphere microbiome.</title>
        <authorList>
            <person name="Shade A."/>
        </authorList>
    </citation>
    <scope>NUCLEOTIDE SEQUENCE [LARGE SCALE GENOMIC DNA]</scope>
    <source>
        <strain evidence="2 3">SORGH_AS_1207</strain>
    </source>
</reference>
<dbReference type="InterPro" id="IPR005184">
    <property type="entry name" value="DUF306_Meta_HslJ"/>
</dbReference>
<comment type="caution">
    <text evidence="2">The sequence shown here is derived from an EMBL/GenBank/DDBJ whole genome shotgun (WGS) entry which is preliminary data.</text>
</comment>
<dbReference type="EMBL" id="JAUTBF010000001">
    <property type="protein sequence ID" value="MDQ1124859.1"/>
    <property type="molecule type" value="Genomic_DNA"/>
</dbReference>
<dbReference type="Proteomes" id="UP001226691">
    <property type="component" value="Unassembled WGS sequence"/>
</dbReference>
<sequence length="135" mass="14647">MNAFSLFVEDEEILMKRHATALTAIAFIGMGMTAWSGRSARETDIEAEGRWVGSGPEYLTLVDGELRGSDGCNGVAGTYTRDGETLTFHRGMSTLKACVGVDTWLRGAARATIRGEVMTVLDREGNEIGILTRDE</sequence>
<dbReference type="Pfam" id="PF03724">
    <property type="entry name" value="META"/>
    <property type="match status" value="1"/>
</dbReference>
<evidence type="ECO:0000313" key="3">
    <source>
        <dbReference type="Proteomes" id="UP001226691"/>
    </source>
</evidence>
<protein>
    <recommendedName>
        <fullName evidence="1">DUF306 domain-containing protein</fullName>
    </recommendedName>
</protein>
<accession>A0ABU0TYY9</accession>